<gene>
    <name evidence="4" type="ORF">ACFSTE_21215</name>
</gene>
<dbReference type="InterPro" id="IPR051558">
    <property type="entry name" value="Metallophosphoesterase_PAP"/>
</dbReference>
<keyword evidence="1" id="KW-0732">Signal</keyword>
<dbReference type="RefSeq" id="WP_378254227.1">
    <property type="nucleotide sequence ID" value="NZ_JBHSJV010000001.1"/>
</dbReference>
<dbReference type="PROSITE" id="PS51257">
    <property type="entry name" value="PROKAR_LIPOPROTEIN"/>
    <property type="match status" value="1"/>
</dbReference>
<dbReference type="Pfam" id="PF00149">
    <property type="entry name" value="Metallophos"/>
    <property type="match status" value="1"/>
</dbReference>
<dbReference type="PANTHER" id="PTHR10161:SF14">
    <property type="entry name" value="TARTRATE-RESISTANT ACID PHOSPHATASE TYPE 5"/>
    <property type="match status" value="1"/>
</dbReference>
<reference evidence="5" key="1">
    <citation type="journal article" date="2019" name="Int. J. Syst. Evol. Microbiol.">
        <title>The Global Catalogue of Microorganisms (GCM) 10K type strain sequencing project: providing services to taxonomists for standard genome sequencing and annotation.</title>
        <authorList>
            <consortium name="The Broad Institute Genomics Platform"/>
            <consortium name="The Broad Institute Genome Sequencing Center for Infectious Disease"/>
            <person name="Wu L."/>
            <person name="Ma J."/>
        </authorList>
    </citation>
    <scope>NUCLEOTIDE SEQUENCE [LARGE SCALE GENOMIC DNA]</scope>
    <source>
        <strain evidence="5">KCTC 42423</strain>
    </source>
</reference>
<evidence type="ECO:0000259" key="3">
    <source>
        <dbReference type="Pfam" id="PF00149"/>
    </source>
</evidence>
<keyword evidence="2" id="KW-0378">Hydrolase</keyword>
<dbReference type="EMBL" id="JBHULX010000048">
    <property type="protein sequence ID" value="MFD2593370.1"/>
    <property type="molecule type" value="Genomic_DNA"/>
</dbReference>
<keyword evidence="5" id="KW-1185">Reference proteome</keyword>
<organism evidence="4 5">
    <name type="scientific">Aquimarina hainanensis</name>
    <dbReference type="NCBI Taxonomy" id="1578017"/>
    <lineage>
        <taxon>Bacteria</taxon>
        <taxon>Pseudomonadati</taxon>
        <taxon>Bacteroidota</taxon>
        <taxon>Flavobacteriia</taxon>
        <taxon>Flavobacteriales</taxon>
        <taxon>Flavobacteriaceae</taxon>
        <taxon>Aquimarina</taxon>
    </lineage>
</organism>
<dbReference type="SUPFAM" id="SSF56300">
    <property type="entry name" value="Metallo-dependent phosphatases"/>
    <property type="match status" value="1"/>
</dbReference>
<protein>
    <submittedName>
        <fullName evidence="4">Metallophosphoesterase</fullName>
    </submittedName>
</protein>
<accession>A0ABW5NG42</accession>
<comment type="caution">
    <text evidence="4">The sequence shown here is derived from an EMBL/GenBank/DDBJ whole genome shotgun (WGS) entry which is preliminary data.</text>
</comment>
<proteinExistence type="predicted"/>
<evidence type="ECO:0000256" key="2">
    <source>
        <dbReference type="ARBA" id="ARBA00022801"/>
    </source>
</evidence>
<evidence type="ECO:0000313" key="5">
    <source>
        <dbReference type="Proteomes" id="UP001597459"/>
    </source>
</evidence>
<evidence type="ECO:0000313" key="4">
    <source>
        <dbReference type="EMBL" id="MFD2593370.1"/>
    </source>
</evidence>
<name>A0ABW5NG42_9FLAO</name>
<sequence>MKKNNIILAVFLSLFLFSCEFYKPKYRDAYKKVDYDGVIDKTFFFIGDAGYASPDQNTKGILLLESYLQENNPADGYMLFLGDNIYPAGMPSKKETSRKQSEHRINNQINLAKTFKGESFFIPGNHDWYIDGVKGVQRQEKYIEKALAGRDAFRPSGGCAIESVKVNEEIQLLLVDTQWYLEDWDEHPTINDNCPEIKSRDSFFAEFESQLKKYQEKTIVVALHHPLYSNGIHGGKYALKRHLYPGKSKIPMPILGSLAMQLRTTGGVSSQDIQNKKYKYLARRLGALASDIDRVIFVSGHEHSLQYIEHDKVKQIIAGSGSKVTYAGLRNDGLFAYAGDGFARLDIYKDGASWVSFYGDNGTGSATLLYKKEVYRKKEKHTHELATNFPKTKKASIYNFEGTERTGFYKSIWGEHYRALYGKEIEAPVAVLDTLYGGLKVIRKGGGHQTRSLRLEDKDGKQYSLRALKKSGVQFLQANAFKDKYVEHELENTISEDVLQDFYTSAHPYVFTMIPELSDAVGVYHSNPKVFYLPKQKALGKYNLHYGDELCTIEERPEKKQKNVASFGYPDNIRSTADVYERLRKDEKYKIDEPAFIKARMFDMLIGDWDRHQDQWRWSEFKQENGDRIYRPIPRDRDQAFSNFDGAFISAVKGMVGMFNKFQVYDEKPRSVKWLNISGLKLDRTFIQSSGREEWIKQAKYIQEHLTDSIIEVAFDKLPPVAKGASAEDIKRKLKGRKKILHTIADQYYDYLSTLEIITGTDKDDFIDIERRKNGETKIGVYRIKNGEKSDLVSQRIYRKKDTKEIWIYGLDDEDVFHVHGKGNNLIYIRIIGGQNNDKYRIENGKRLTVYDHKTKKNTLEKKGGATIRFTDDYEVNSFDKNKEIAKINTLTPGVGYNPDDGINIGFANSFQVKGFNRNPFTTKHTVKAGYYFATNGFDISYEGQFAGVLGKYNLLIGGFFTSPNFSKNFFGMGNETINNDEVLEMDFNRVKISKLGVEAGAVKTGEYGGYFSYKAIFEGIEVDKIENRFIGNPVFEAIDPEFYDRKYFLSADGIYKYESYDVVVNPTNGMKFEINVGGTAHVDDWNKGFVYIKPYLGFYNAISRNRKLVLKTIAQGQVNLGKDYEFYQSAQLGQTTGMRGYRNQRFSGQRSLATTMDLRYSFNQFKTRVAPLQFGIFAGVDLGRVWVDDSDYSDKWHNDYGGGFWISSLDMLSGTVNLFNGAEGLRFSFGFGLKI</sequence>
<dbReference type="Proteomes" id="UP001597459">
    <property type="component" value="Unassembled WGS sequence"/>
</dbReference>
<dbReference type="Gene3D" id="3.60.21.10">
    <property type="match status" value="1"/>
</dbReference>
<dbReference type="InterPro" id="IPR004843">
    <property type="entry name" value="Calcineurin-like_PHP"/>
</dbReference>
<evidence type="ECO:0000256" key="1">
    <source>
        <dbReference type="ARBA" id="ARBA00022729"/>
    </source>
</evidence>
<dbReference type="PANTHER" id="PTHR10161">
    <property type="entry name" value="TARTRATE-RESISTANT ACID PHOSPHATASE TYPE 5"/>
    <property type="match status" value="1"/>
</dbReference>
<feature type="domain" description="Calcineurin-like phosphoesterase" evidence="3">
    <location>
        <begin position="45"/>
        <end position="244"/>
    </location>
</feature>
<dbReference type="InterPro" id="IPR029052">
    <property type="entry name" value="Metallo-depent_PP-like"/>
</dbReference>